<dbReference type="AlphaFoldDB" id="D1AR09"/>
<gene>
    <name evidence="2" type="ordered locus">Sterm_0825</name>
</gene>
<evidence type="ECO:0000313" key="2">
    <source>
        <dbReference type="EMBL" id="ACZ07697.1"/>
    </source>
</evidence>
<evidence type="ECO:0000256" key="1">
    <source>
        <dbReference type="SAM" id="Coils"/>
    </source>
</evidence>
<dbReference type="RefSeq" id="WP_012860293.1">
    <property type="nucleotide sequence ID" value="NC_013517.1"/>
</dbReference>
<reference evidence="3" key="1">
    <citation type="submission" date="2009-09" db="EMBL/GenBank/DDBJ databases">
        <title>The complete chromosome of Sebaldella termitidis ATCC 33386.</title>
        <authorList>
            <consortium name="US DOE Joint Genome Institute (JGI-PGF)"/>
            <person name="Lucas S."/>
            <person name="Copeland A."/>
            <person name="Lapidus A."/>
            <person name="Glavina del Rio T."/>
            <person name="Dalin E."/>
            <person name="Tice H."/>
            <person name="Bruce D."/>
            <person name="Goodwin L."/>
            <person name="Pitluck S."/>
            <person name="Kyrpides N."/>
            <person name="Mavromatis K."/>
            <person name="Ivanova N."/>
            <person name="Mikhailova N."/>
            <person name="Sims D."/>
            <person name="Meincke L."/>
            <person name="Brettin T."/>
            <person name="Detter J.C."/>
            <person name="Han C."/>
            <person name="Larimer F."/>
            <person name="Land M."/>
            <person name="Hauser L."/>
            <person name="Markowitz V."/>
            <person name="Cheng J.F."/>
            <person name="Hugenholtz P."/>
            <person name="Woyke T."/>
            <person name="Wu D."/>
            <person name="Eisen J.A."/>
        </authorList>
    </citation>
    <scope>NUCLEOTIDE SEQUENCE [LARGE SCALE GENOMIC DNA]</scope>
    <source>
        <strain evidence="3">ATCC 33386 / NCTC 11300</strain>
    </source>
</reference>
<accession>D1AR09</accession>
<proteinExistence type="predicted"/>
<reference evidence="2 3" key="2">
    <citation type="journal article" date="2010" name="Stand. Genomic Sci.">
        <title>Complete genome sequence of Sebaldella termitidis type strain (NCTC 11300).</title>
        <authorList>
            <person name="Harmon-Smith M."/>
            <person name="Celia L."/>
            <person name="Chertkov O."/>
            <person name="Lapidus A."/>
            <person name="Copeland A."/>
            <person name="Glavina Del Rio T."/>
            <person name="Nolan M."/>
            <person name="Lucas S."/>
            <person name="Tice H."/>
            <person name="Cheng J.F."/>
            <person name="Han C."/>
            <person name="Detter J.C."/>
            <person name="Bruce D."/>
            <person name="Goodwin L."/>
            <person name="Pitluck S."/>
            <person name="Pati A."/>
            <person name="Liolios K."/>
            <person name="Ivanova N."/>
            <person name="Mavromatis K."/>
            <person name="Mikhailova N."/>
            <person name="Chen A."/>
            <person name="Palaniappan K."/>
            <person name="Land M."/>
            <person name="Hauser L."/>
            <person name="Chang Y.J."/>
            <person name="Jeffries C.D."/>
            <person name="Brettin T."/>
            <person name="Goker M."/>
            <person name="Beck B."/>
            <person name="Bristow J."/>
            <person name="Eisen J.A."/>
            <person name="Markowitz V."/>
            <person name="Hugenholtz P."/>
            <person name="Kyrpides N.C."/>
            <person name="Klenk H.P."/>
            <person name="Chen F."/>
        </authorList>
    </citation>
    <scope>NUCLEOTIDE SEQUENCE [LARGE SCALE GENOMIC DNA]</scope>
    <source>
        <strain evidence="3">ATCC 33386 / NCTC 11300</strain>
    </source>
</reference>
<dbReference type="EMBL" id="CP001739">
    <property type="protein sequence ID" value="ACZ07697.1"/>
    <property type="molecule type" value="Genomic_DNA"/>
</dbReference>
<dbReference type="Proteomes" id="UP000000845">
    <property type="component" value="Chromosome"/>
</dbReference>
<keyword evidence="3" id="KW-1185">Reference proteome</keyword>
<organism evidence="2 3">
    <name type="scientific">Sebaldella termitidis (strain ATCC 33386 / NCTC 11300)</name>
    <dbReference type="NCBI Taxonomy" id="526218"/>
    <lineage>
        <taxon>Bacteria</taxon>
        <taxon>Fusobacteriati</taxon>
        <taxon>Fusobacteriota</taxon>
        <taxon>Fusobacteriia</taxon>
        <taxon>Fusobacteriales</taxon>
        <taxon>Leptotrichiaceae</taxon>
        <taxon>Sebaldella</taxon>
    </lineage>
</organism>
<protein>
    <submittedName>
        <fullName evidence="2">Uncharacterized protein</fullName>
    </submittedName>
</protein>
<sequence>MEELNKLRTENECLKEKINSLEKELQDYRVAVFGILNPIQNSINELLVEVVPKEKLFKKTT</sequence>
<evidence type="ECO:0000313" key="3">
    <source>
        <dbReference type="Proteomes" id="UP000000845"/>
    </source>
</evidence>
<feature type="coiled-coil region" evidence="1">
    <location>
        <begin position="4"/>
        <end position="31"/>
    </location>
</feature>
<dbReference type="KEGG" id="str:Sterm_0825"/>
<keyword evidence="1" id="KW-0175">Coiled coil</keyword>
<dbReference type="HOGENOM" id="CLU_2920140_0_0_0"/>
<name>D1AR09_SEBTE</name>